<dbReference type="InterPro" id="IPR000477">
    <property type="entry name" value="RT_dom"/>
</dbReference>
<feature type="region of interest" description="Disordered" evidence="1">
    <location>
        <begin position="405"/>
        <end position="428"/>
    </location>
</feature>
<dbReference type="Proteomes" id="UP001333110">
    <property type="component" value="Unassembled WGS sequence"/>
</dbReference>
<organism evidence="3 4">
    <name type="scientific">Mycteria americana</name>
    <name type="common">Wood stork</name>
    <dbReference type="NCBI Taxonomy" id="33587"/>
    <lineage>
        <taxon>Eukaryota</taxon>
        <taxon>Metazoa</taxon>
        <taxon>Chordata</taxon>
        <taxon>Craniata</taxon>
        <taxon>Vertebrata</taxon>
        <taxon>Euteleostomi</taxon>
        <taxon>Archelosauria</taxon>
        <taxon>Archosauria</taxon>
        <taxon>Dinosauria</taxon>
        <taxon>Saurischia</taxon>
        <taxon>Theropoda</taxon>
        <taxon>Coelurosauria</taxon>
        <taxon>Aves</taxon>
        <taxon>Neognathae</taxon>
        <taxon>Neoaves</taxon>
        <taxon>Aequornithes</taxon>
        <taxon>Ciconiiformes</taxon>
        <taxon>Ciconiidae</taxon>
        <taxon>Mycteria</taxon>
    </lineage>
</organism>
<comment type="caution">
    <text evidence="3">The sequence shown here is derived from an EMBL/GenBank/DDBJ whole genome shotgun (WGS) entry which is preliminary data.</text>
</comment>
<proteinExistence type="predicted"/>
<feature type="non-terminal residue" evidence="3">
    <location>
        <position position="500"/>
    </location>
</feature>
<dbReference type="EMBL" id="JAUNZN010000009">
    <property type="protein sequence ID" value="KAK4815480.1"/>
    <property type="molecule type" value="Genomic_DNA"/>
</dbReference>
<name>A0AAN7RT69_MYCAM</name>
<sequence length="500" mass="56237">MSVVVIAGSKGDTGIIRKQLYQLNVCKSMGPNGIHPRVLKELADVTAGPLSIIYQRSWESHEVPTDWNQHYEGKLRKLQTCKSNPSTQKKYGKDHTKANGIIRHSQHGFIKGKSCLTNWISLYDKVTRLVDEGKAMDVVFLDFSQAFDTVPHSILLDKLSNCEMSRYTLHWVMNRLKGRAQRVVSPAVFLRGSILGPVLFNIFINDLEAGVECTTSKFANETKLGGAVDSLEGQEALQRDLDSLGHWAIINGMKFNKNKCRILQMGWSNTGHKYKRGEEQLESSPAERDLGVLVDGKLNMSQQCAAKRANCLLRCIKHSITSRSKEVIVTLYSVLVWPHLEHCVQFWVPQFKKDVKVLECLQKRATGWVKGLEGMAFEEQLRSLFSLEKRRLRGNLIALYSFPRRGSGEGSADPFSPGSSDRMRGSGSKLHQGRLRLEITKYFFTVRIVKHWKILKTGTGKRRKHMAESLAAAVSTPLHPPNSTFLESVHQAPLVSPTSK</sequence>
<dbReference type="Pfam" id="PF00078">
    <property type="entry name" value="RVT_1"/>
    <property type="match status" value="1"/>
</dbReference>
<accession>A0AAN7RT69</accession>
<dbReference type="AlphaFoldDB" id="A0AAN7RT69"/>
<protein>
    <recommendedName>
        <fullName evidence="2">Reverse transcriptase domain-containing protein</fullName>
    </recommendedName>
</protein>
<evidence type="ECO:0000313" key="3">
    <source>
        <dbReference type="EMBL" id="KAK4815480.1"/>
    </source>
</evidence>
<evidence type="ECO:0000313" key="4">
    <source>
        <dbReference type="Proteomes" id="UP001333110"/>
    </source>
</evidence>
<evidence type="ECO:0000259" key="2">
    <source>
        <dbReference type="Pfam" id="PF00078"/>
    </source>
</evidence>
<dbReference type="CDD" id="cd01650">
    <property type="entry name" value="RT_nLTR_like"/>
    <property type="match status" value="1"/>
</dbReference>
<dbReference type="PANTHER" id="PTHR33332">
    <property type="entry name" value="REVERSE TRANSCRIPTASE DOMAIN-CONTAINING PROTEIN"/>
    <property type="match status" value="1"/>
</dbReference>
<gene>
    <name evidence="3" type="ORF">QYF61_003016</name>
</gene>
<reference evidence="3 4" key="1">
    <citation type="journal article" date="2023" name="J. Hered.">
        <title>Chromosome-level genome of the wood stork (Mycteria americana) provides insight into avian chromosome evolution.</title>
        <authorList>
            <person name="Flamio R. Jr."/>
            <person name="Ramstad K.M."/>
        </authorList>
    </citation>
    <scope>NUCLEOTIDE SEQUENCE [LARGE SCALE GENOMIC DNA]</scope>
    <source>
        <strain evidence="3">JAX WOST 10</strain>
    </source>
</reference>
<feature type="domain" description="Reverse transcriptase" evidence="2">
    <location>
        <begin position="100"/>
        <end position="271"/>
    </location>
</feature>
<evidence type="ECO:0000256" key="1">
    <source>
        <dbReference type="SAM" id="MobiDB-lite"/>
    </source>
</evidence>
<keyword evidence="4" id="KW-1185">Reference proteome</keyword>